<keyword evidence="5" id="KW-1185">Reference proteome</keyword>
<feature type="signal peptide" evidence="2">
    <location>
        <begin position="1"/>
        <end position="27"/>
    </location>
</feature>
<comment type="caution">
    <text evidence="4">The sequence shown here is derived from an EMBL/GenBank/DDBJ whole genome shotgun (WGS) entry which is preliminary data.</text>
</comment>
<dbReference type="SUPFAM" id="SSF53448">
    <property type="entry name" value="Nucleotide-diphospho-sugar transferases"/>
    <property type="match status" value="1"/>
</dbReference>
<dbReference type="GO" id="GO:0016758">
    <property type="term" value="F:hexosyltransferase activity"/>
    <property type="evidence" value="ECO:0007669"/>
    <property type="project" value="UniProtKB-ARBA"/>
</dbReference>
<protein>
    <submittedName>
        <fullName evidence="4">Nucleotide-diphospho-sugar transferase</fullName>
    </submittedName>
</protein>
<dbReference type="Gene3D" id="3.90.550.10">
    <property type="entry name" value="Spore Coat Polysaccharide Biosynthesis Protein SpsA, Chain A"/>
    <property type="match status" value="1"/>
</dbReference>
<keyword evidence="2" id="KW-0732">Signal</keyword>
<feature type="transmembrane region" description="Helical" evidence="1">
    <location>
        <begin position="289"/>
        <end position="314"/>
    </location>
</feature>
<dbReference type="Proteomes" id="UP000193920">
    <property type="component" value="Unassembled WGS sequence"/>
</dbReference>
<proteinExistence type="predicted"/>
<evidence type="ECO:0000313" key="5">
    <source>
        <dbReference type="Proteomes" id="UP000193920"/>
    </source>
</evidence>
<name>A0A1Y2FE05_9FUNG</name>
<accession>A0A1Y2FE05</accession>
<sequence>MLINSKQFLKRIFIFFIFLSFLQLVGSNPISKDTKDKSNKGKEVKVNKDKAEAKVKEPKIKVSVIIPVYNTSKYIERCLKSALNQTLKEIEIITINDNSSDDSLEILKQFEEDKRLKILTINQNQGAGVARNIGIELAQGEFIGFIDSDDYVDERFYEFLYKYSKDKYSHHRKLYGYGAPVDSIWKKSFLDKYHIRFPVGHEVGEDVKFRKAFMRMKPKKIETPDEGIYYYYKRREGSSMNYKSDYIKNLSESNSEGVEKNNSTIIGIEETNSNMMDMKKEDAPSEGHFIKWMVVIGVSLSVVTGIVALSIFLYKRKRYNQFDENSMKEKLINDKDVNIEDNI</sequence>
<evidence type="ECO:0000313" key="4">
    <source>
        <dbReference type="EMBL" id="ORY81654.1"/>
    </source>
</evidence>
<dbReference type="EMBL" id="MCOG01000010">
    <property type="protein sequence ID" value="ORY81654.1"/>
    <property type="molecule type" value="Genomic_DNA"/>
</dbReference>
<evidence type="ECO:0000256" key="1">
    <source>
        <dbReference type="SAM" id="Phobius"/>
    </source>
</evidence>
<evidence type="ECO:0000256" key="2">
    <source>
        <dbReference type="SAM" id="SignalP"/>
    </source>
</evidence>
<evidence type="ECO:0000259" key="3">
    <source>
        <dbReference type="Pfam" id="PF00535"/>
    </source>
</evidence>
<dbReference type="InterPro" id="IPR001173">
    <property type="entry name" value="Glyco_trans_2-like"/>
</dbReference>
<feature type="domain" description="Glycosyltransferase 2-like" evidence="3">
    <location>
        <begin position="63"/>
        <end position="167"/>
    </location>
</feature>
<reference evidence="4 5" key="1">
    <citation type="submission" date="2016-08" db="EMBL/GenBank/DDBJ databases">
        <title>A Parts List for Fungal Cellulosomes Revealed by Comparative Genomics.</title>
        <authorList>
            <consortium name="DOE Joint Genome Institute"/>
            <person name="Haitjema C.H."/>
            <person name="Gilmore S.P."/>
            <person name="Henske J.K."/>
            <person name="Solomon K.V."/>
            <person name="De Groot R."/>
            <person name="Kuo A."/>
            <person name="Mondo S.J."/>
            <person name="Salamov A.A."/>
            <person name="Labutti K."/>
            <person name="Zhao Z."/>
            <person name="Chiniquy J."/>
            <person name="Barry K."/>
            <person name="Brewer H.M."/>
            <person name="Purvine S.O."/>
            <person name="Wright A.T."/>
            <person name="Boxma B."/>
            <person name="Van Alen T."/>
            <person name="Hackstein J.H."/>
            <person name="Baker S.E."/>
            <person name="Grigoriev I.V."/>
            <person name="O'Malley M.A."/>
        </authorList>
    </citation>
    <scope>NUCLEOTIDE SEQUENCE [LARGE SCALE GENOMIC DNA]</scope>
    <source>
        <strain evidence="4 5">G1</strain>
    </source>
</reference>
<dbReference type="PANTHER" id="PTHR22916:SF3">
    <property type="entry name" value="UDP-GLCNAC:BETAGAL BETA-1,3-N-ACETYLGLUCOSAMINYLTRANSFERASE-LIKE PROTEIN 1"/>
    <property type="match status" value="1"/>
</dbReference>
<dbReference type="STRING" id="1754190.A0A1Y2FE05"/>
<keyword evidence="4" id="KW-0808">Transferase</keyword>
<dbReference type="AlphaFoldDB" id="A0A1Y2FE05"/>
<dbReference type="InterPro" id="IPR029044">
    <property type="entry name" value="Nucleotide-diphossugar_trans"/>
</dbReference>
<keyword evidence="1" id="KW-0472">Membrane</keyword>
<gene>
    <name evidence="4" type="ORF">LY90DRAFT_664194</name>
</gene>
<dbReference type="OrthoDB" id="2603at2759"/>
<feature type="chain" id="PRO_5013390846" evidence="2">
    <location>
        <begin position="28"/>
        <end position="343"/>
    </location>
</feature>
<dbReference type="Pfam" id="PF00535">
    <property type="entry name" value="Glycos_transf_2"/>
    <property type="match status" value="1"/>
</dbReference>
<dbReference type="CDD" id="cd00761">
    <property type="entry name" value="Glyco_tranf_GTA_type"/>
    <property type="match status" value="1"/>
</dbReference>
<dbReference type="PANTHER" id="PTHR22916">
    <property type="entry name" value="GLYCOSYLTRANSFERASE"/>
    <property type="match status" value="1"/>
</dbReference>
<keyword evidence="1" id="KW-1133">Transmembrane helix</keyword>
<keyword evidence="1" id="KW-0812">Transmembrane</keyword>
<organism evidence="4 5">
    <name type="scientific">Neocallimastix californiae</name>
    <dbReference type="NCBI Taxonomy" id="1754190"/>
    <lineage>
        <taxon>Eukaryota</taxon>
        <taxon>Fungi</taxon>
        <taxon>Fungi incertae sedis</taxon>
        <taxon>Chytridiomycota</taxon>
        <taxon>Chytridiomycota incertae sedis</taxon>
        <taxon>Neocallimastigomycetes</taxon>
        <taxon>Neocallimastigales</taxon>
        <taxon>Neocallimastigaceae</taxon>
        <taxon>Neocallimastix</taxon>
    </lineage>
</organism>